<dbReference type="Proteomes" id="UP000051580">
    <property type="component" value="Unassembled WGS sequence"/>
</dbReference>
<gene>
    <name evidence="1" type="ORF">FD28_GL001333</name>
</gene>
<reference evidence="1 2" key="1">
    <citation type="journal article" date="2015" name="Genome Announc.">
        <title>Expanding the biotechnology potential of lactobacilli through comparative genomics of 213 strains and associated genera.</title>
        <authorList>
            <person name="Sun Z."/>
            <person name="Harris H.M."/>
            <person name="McCann A."/>
            <person name="Guo C."/>
            <person name="Argimon S."/>
            <person name="Zhang W."/>
            <person name="Yang X."/>
            <person name="Jeffery I.B."/>
            <person name="Cooney J.C."/>
            <person name="Kagawa T.F."/>
            <person name="Liu W."/>
            <person name="Song Y."/>
            <person name="Salvetti E."/>
            <person name="Wrobel A."/>
            <person name="Rasinkangas P."/>
            <person name="Parkhill J."/>
            <person name="Rea M.C."/>
            <person name="O'Sullivan O."/>
            <person name="Ritari J."/>
            <person name="Douillard F.P."/>
            <person name="Paul Ross R."/>
            <person name="Yang R."/>
            <person name="Briner A.E."/>
            <person name="Felis G.E."/>
            <person name="de Vos W.M."/>
            <person name="Barrangou R."/>
            <person name="Klaenhammer T.R."/>
            <person name="Caufield P.W."/>
            <person name="Cui Y."/>
            <person name="Zhang H."/>
            <person name="O'Toole P.W."/>
        </authorList>
    </citation>
    <scope>NUCLEOTIDE SEQUENCE [LARGE SCALE GENOMIC DNA]</scope>
    <source>
        <strain evidence="1 2">DSM 16381</strain>
    </source>
</reference>
<evidence type="ECO:0000313" key="1">
    <source>
        <dbReference type="EMBL" id="KRL93451.1"/>
    </source>
</evidence>
<evidence type="ECO:0000313" key="2">
    <source>
        <dbReference type="Proteomes" id="UP000051580"/>
    </source>
</evidence>
<sequence>MLSLTLVACARDSTNEQRGDIAFGQMGKTARTQVWYIAKSQNEPSLKMPLKSIVITQNGKATAFQVPSSFTLGDAARLSIQQLKQKGMALSKQAFTHKRQALMTDTKEKLSVEKENLKKDQKATVVSFAAVKSDRRIVAGYQGLRSRIENAKFKQPRPLPFSVDLEKKNGHVTQEMLNVDTYDFEKSYRDTSSQSVNYRRISHQVFASPYTGISAKSVKLGNHYFGYYRHAGRHPAYALTKVVSQKANVKFDAASIK</sequence>
<name>A0A0R1UTY9_9LACO</name>
<proteinExistence type="predicted"/>
<comment type="caution">
    <text evidence="1">The sequence shown here is derived from an EMBL/GenBank/DDBJ whole genome shotgun (WGS) entry which is preliminary data.</text>
</comment>
<dbReference type="PATRIC" id="fig|1423753.3.peg.1384"/>
<protein>
    <submittedName>
        <fullName evidence="1">Uncharacterized protein</fullName>
    </submittedName>
</protein>
<dbReference type="AlphaFoldDB" id="A0A0R1UTY9"/>
<accession>A0A0R1UTY9</accession>
<keyword evidence="2" id="KW-1185">Reference proteome</keyword>
<dbReference type="EMBL" id="AZFS01000064">
    <property type="protein sequence ID" value="KRL93451.1"/>
    <property type="molecule type" value="Genomic_DNA"/>
</dbReference>
<organism evidence="1 2">
    <name type="scientific">Levilactobacillus hammesii DSM 16381</name>
    <dbReference type="NCBI Taxonomy" id="1423753"/>
    <lineage>
        <taxon>Bacteria</taxon>
        <taxon>Bacillati</taxon>
        <taxon>Bacillota</taxon>
        <taxon>Bacilli</taxon>
        <taxon>Lactobacillales</taxon>
        <taxon>Lactobacillaceae</taxon>
        <taxon>Levilactobacillus</taxon>
    </lineage>
</organism>